<sequence length="256" mass="29105">MAPVDIIGQDATTRKSSLQPSMLSINETIGSDKDICRICHCEGDIQLPLISPCFCAGSLKYVHQACLQQWIKSSDTKCCELCKFEFIMNTKVKPFTKWERLDLSAIEQRKVFCSITFHLVAITCVVWSLYVLIDRTSEEMKVGDLDWPFWTKLIVLAVGFTGGAVFMYVQCRMYFQLFKRWKAFNRIIFVQNAPPKDKDLPTARDLMPVNIFIQDDSNHQVNQTKRSCDDTSCTSPLSEQNAEIGSLATMPPDDTC</sequence>
<feature type="region of interest" description="Disordered" evidence="8">
    <location>
        <begin position="222"/>
        <end position="256"/>
    </location>
</feature>
<dbReference type="Gene3D" id="3.30.40.10">
    <property type="entry name" value="Zinc/RING finger domain, C3HC4 (zinc finger)"/>
    <property type="match status" value="1"/>
</dbReference>
<dbReference type="GO" id="GO:0008270">
    <property type="term" value="F:zinc ion binding"/>
    <property type="evidence" value="ECO:0007669"/>
    <property type="project" value="UniProtKB-KW"/>
</dbReference>
<evidence type="ECO:0000256" key="6">
    <source>
        <dbReference type="ARBA" id="ARBA00022833"/>
    </source>
</evidence>
<dbReference type="SUPFAM" id="SSF57850">
    <property type="entry name" value="RING/U-box"/>
    <property type="match status" value="1"/>
</dbReference>
<keyword evidence="6" id="KW-0862">Zinc</keyword>
<name>A0AAJ6QKV6_9ACAR</name>
<evidence type="ECO:0000256" key="9">
    <source>
        <dbReference type="SAM" id="Phobius"/>
    </source>
</evidence>
<dbReference type="AlphaFoldDB" id="A0AAJ6QKV6"/>
<evidence type="ECO:0000259" key="10">
    <source>
        <dbReference type="PROSITE" id="PS51292"/>
    </source>
</evidence>
<evidence type="ECO:0000256" key="4">
    <source>
        <dbReference type="ARBA" id="ARBA00022723"/>
    </source>
</evidence>
<reference evidence="12" key="1">
    <citation type="submission" date="2025-08" db="UniProtKB">
        <authorList>
            <consortium name="RefSeq"/>
        </authorList>
    </citation>
    <scope>IDENTIFICATION</scope>
</reference>
<proteinExistence type="predicted"/>
<dbReference type="Proteomes" id="UP000694867">
    <property type="component" value="Unplaced"/>
</dbReference>
<dbReference type="InterPro" id="IPR013083">
    <property type="entry name" value="Znf_RING/FYVE/PHD"/>
</dbReference>
<evidence type="ECO:0000256" key="8">
    <source>
        <dbReference type="SAM" id="MobiDB-lite"/>
    </source>
</evidence>
<dbReference type="InterPro" id="IPR011016">
    <property type="entry name" value="Znf_RING-CH"/>
</dbReference>
<feature type="domain" description="RING-CH-type" evidence="10">
    <location>
        <begin position="28"/>
        <end position="89"/>
    </location>
</feature>
<evidence type="ECO:0000256" key="1">
    <source>
        <dbReference type="ARBA" id="ARBA00004127"/>
    </source>
</evidence>
<protein>
    <submittedName>
        <fullName evidence="12">E3 ubiquitin-protein ligase MARCH8</fullName>
    </submittedName>
</protein>
<keyword evidence="5" id="KW-0863">Zinc-finger</keyword>
<organism evidence="11 12">
    <name type="scientific">Galendromus occidentalis</name>
    <name type="common">western predatory mite</name>
    <dbReference type="NCBI Taxonomy" id="34638"/>
    <lineage>
        <taxon>Eukaryota</taxon>
        <taxon>Metazoa</taxon>
        <taxon>Ecdysozoa</taxon>
        <taxon>Arthropoda</taxon>
        <taxon>Chelicerata</taxon>
        <taxon>Arachnida</taxon>
        <taxon>Acari</taxon>
        <taxon>Parasitiformes</taxon>
        <taxon>Mesostigmata</taxon>
        <taxon>Gamasina</taxon>
        <taxon>Phytoseioidea</taxon>
        <taxon>Phytoseiidae</taxon>
        <taxon>Typhlodrominae</taxon>
        <taxon>Galendromus</taxon>
    </lineage>
</organism>
<dbReference type="PROSITE" id="PS51292">
    <property type="entry name" value="ZF_RING_CH"/>
    <property type="match status" value="1"/>
</dbReference>
<dbReference type="Pfam" id="PF12906">
    <property type="entry name" value="RINGv"/>
    <property type="match status" value="1"/>
</dbReference>
<keyword evidence="11" id="KW-1185">Reference proteome</keyword>
<dbReference type="SMART" id="SM00744">
    <property type="entry name" value="RINGv"/>
    <property type="match status" value="1"/>
</dbReference>
<evidence type="ECO:0000256" key="2">
    <source>
        <dbReference type="ARBA" id="ARBA00004177"/>
    </source>
</evidence>
<keyword evidence="9" id="KW-1133">Transmembrane helix</keyword>
<evidence type="ECO:0000313" key="11">
    <source>
        <dbReference type="Proteomes" id="UP000694867"/>
    </source>
</evidence>
<gene>
    <name evidence="12" type="primary">LOC100908434</name>
</gene>
<feature type="transmembrane region" description="Helical" evidence="9">
    <location>
        <begin position="153"/>
        <end position="175"/>
    </location>
</feature>
<dbReference type="GO" id="GO:0005765">
    <property type="term" value="C:lysosomal membrane"/>
    <property type="evidence" value="ECO:0007669"/>
    <property type="project" value="UniProtKB-SubCell"/>
</dbReference>
<evidence type="ECO:0000256" key="7">
    <source>
        <dbReference type="ARBA" id="ARBA00022859"/>
    </source>
</evidence>
<dbReference type="GeneID" id="100908434"/>
<keyword evidence="9" id="KW-0812">Transmembrane</keyword>
<feature type="compositionally biased region" description="Polar residues" evidence="8">
    <location>
        <begin position="222"/>
        <end position="243"/>
    </location>
</feature>
<keyword evidence="7" id="KW-0391">Immunity</keyword>
<evidence type="ECO:0000256" key="5">
    <source>
        <dbReference type="ARBA" id="ARBA00022771"/>
    </source>
</evidence>
<keyword evidence="4" id="KW-0479">Metal-binding</keyword>
<comment type="subcellular location">
    <subcellularLocation>
        <location evidence="1">Endomembrane system</location>
        <topology evidence="1">Multi-pass membrane protein</topology>
    </subcellularLocation>
    <subcellularLocation>
        <location evidence="2">Endosome</location>
    </subcellularLocation>
    <subcellularLocation>
        <location evidence="3">Lysosome membrane</location>
    </subcellularLocation>
</comment>
<dbReference type="GO" id="GO:0005768">
    <property type="term" value="C:endosome"/>
    <property type="evidence" value="ECO:0007669"/>
    <property type="project" value="UniProtKB-SubCell"/>
</dbReference>
<keyword evidence="9" id="KW-0472">Membrane</keyword>
<dbReference type="PANTHER" id="PTHR45981">
    <property type="entry name" value="LD02310P"/>
    <property type="match status" value="1"/>
</dbReference>
<dbReference type="RefSeq" id="XP_003738207.1">
    <property type="nucleotide sequence ID" value="XM_003738159.2"/>
</dbReference>
<evidence type="ECO:0000256" key="3">
    <source>
        <dbReference type="ARBA" id="ARBA00004656"/>
    </source>
</evidence>
<feature type="transmembrane region" description="Helical" evidence="9">
    <location>
        <begin position="111"/>
        <end position="133"/>
    </location>
</feature>
<dbReference type="GO" id="GO:0002376">
    <property type="term" value="P:immune system process"/>
    <property type="evidence" value="ECO:0007669"/>
    <property type="project" value="UniProtKB-KW"/>
</dbReference>
<evidence type="ECO:0000313" key="12">
    <source>
        <dbReference type="RefSeq" id="XP_003738207.1"/>
    </source>
</evidence>
<dbReference type="KEGG" id="goe:100908434"/>
<accession>A0AAJ6QKV6</accession>